<dbReference type="AlphaFoldDB" id="A0A1I4CUN9"/>
<sequence length="129" mass="13766">MSLEILLALVIGGIAGIAALLHFLGLTAPHRFTDEATAVAAWEREVPELPATKVSLSTDAHAALIAFDGGHGIVWSFGDDTVARILGANQPEVTQTGLRFTFPDFGSSNLDVQLDEKTRAAWLKLLEAQ</sequence>
<protein>
    <submittedName>
        <fullName evidence="2">Uncharacterized protein</fullName>
    </submittedName>
</protein>
<organism evidence="2 3">
    <name type="scientific">Shimia haliotis</name>
    <dbReference type="NCBI Taxonomy" id="1280847"/>
    <lineage>
        <taxon>Bacteria</taxon>
        <taxon>Pseudomonadati</taxon>
        <taxon>Pseudomonadota</taxon>
        <taxon>Alphaproteobacteria</taxon>
        <taxon>Rhodobacterales</taxon>
        <taxon>Roseobacteraceae</taxon>
    </lineage>
</organism>
<accession>A0A1I4CUN9</accession>
<proteinExistence type="predicted"/>
<evidence type="ECO:0000313" key="2">
    <source>
        <dbReference type="EMBL" id="SFK83927.1"/>
    </source>
</evidence>
<keyword evidence="1" id="KW-0812">Transmembrane</keyword>
<dbReference type="RefSeq" id="WP_093322432.1">
    <property type="nucleotide sequence ID" value="NZ_FOSZ01000002.1"/>
</dbReference>
<keyword evidence="1" id="KW-1133">Transmembrane helix</keyword>
<dbReference type="Proteomes" id="UP000198851">
    <property type="component" value="Unassembled WGS sequence"/>
</dbReference>
<feature type="transmembrane region" description="Helical" evidence="1">
    <location>
        <begin position="6"/>
        <end position="26"/>
    </location>
</feature>
<dbReference type="OrthoDB" id="7859692at2"/>
<dbReference type="EMBL" id="FOSZ01000002">
    <property type="protein sequence ID" value="SFK83927.1"/>
    <property type="molecule type" value="Genomic_DNA"/>
</dbReference>
<reference evidence="3" key="1">
    <citation type="submission" date="2016-10" db="EMBL/GenBank/DDBJ databases">
        <authorList>
            <person name="Varghese N."/>
            <person name="Submissions S."/>
        </authorList>
    </citation>
    <scope>NUCLEOTIDE SEQUENCE [LARGE SCALE GENOMIC DNA]</scope>
    <source>
        <strain evidence="3">DSM 28453</strain>
    </source>
</reference>
<keyword evidence="1" id="KW-0472">Membrane</keyword>
<dbReference type="STRING" id="1280847.SAMN04488036_102465"/>
<name>A0A1I4CUN9_9RHOB</name>
<keyword evidence="3" id="KW-1185">Reference proteome</keyword>
<evidence type="ECO:0000313" key="3">
    <source>
        <dbReference type="Proteomes" id="UP000198851"/>
    </source>
</evidence>
<evidence type="ECO:0000256" key="1">
    <source>
        <dbReference type="SAM" id="Phobius"/>
    </source>
</evidence>
<gene>
    <name evidence="2" type="ORF">SAMN04488036_102465</name>
</gene>